<organism evidence="3 4">
    <name type="scientific">Pseudoalteromonas peptidolytica F12-50-A1</name>
    <dbReference type="NCBI Taxonomy" id="1315280"/>
    <lineage>
        <taxon>Bacteria</taxon>
        <taxon>Pseudomonadati</taxon>
        <taxon>Pseudomonadota</taxon>
        <taxon>Gammaproteobacteria</taxon>
        <taxon>Alteromonadales</taxon>
        <taxon>Pseudoalteromonadaceae</taxon>
        <taxon>Pseudoalteromonas</taxon>
    </lineage>
</organism>
<proteinExistence type="predicted"/>
<dbReference type="InterPro" id="IPR045474">
    <property type="entry name" value="GEVED"/>
</dbReference>
<name>A0A8I0MYN6_9GAMM</name>
<dbReference type="RefSeq" id="WP_147390058.1">
    <property type="nucleotide sequence ID" value="NZ_AQHF01000033.1"/>
</dbReference>
<reference evidence="3 4" key="1">
    <citation type="submission" date="2015-06" db="EMBL/GenBank/DDBJ databases">
        <title>Genome sequence of Pseudoalteromonas peptidolytica.</title>
        <authorList>
            <person name="Xie B.-B."/>
            <person name="Rong J.-C."/>
            <person name="Qin Q.-L."/>
            <person name="Zhang Y.-Z."/>
        </authorList>
    </citation>
    <scope>NUCLEOTIDE SEQUENCE [LARGE SCALE GENOMIC DNA]</scope>
    <source>
        <strain evidence="3 4">F12-50-A1</strain>
    </source>
</reference>
<evidence type="ECO:0000256" key="1">
    <source>
        <dbReference type="SAM" id="SignalP"/>
    </source>
</evidence>
<gene>
    <name evidence="3" type="ORF">PPEP_b0050</name>
</gene>
<dbReference type="EMBL" id="AQHF01000033">
    <property type="protein sequence ID" value="MBE0348350.1"/>
    <property type="molecule type" value="Genomic_DNA"/>
</dbReference>
<dbReference type="Pfam" id="PF20009">
    <property type="entry name" value="GEVED"/>
    <property type="match status" value="1"/>
</dbReference>
<keyword evidence="4" id="KW-1185">Reference proteome</keyword>
<protein>
    <recommendedName>
        <fullName evidence="2">GEVED domain-containing protein</fullName>
    </recommendedName>
</protein>
<evidence type="ECO:0000313" key="4">
    <source>
        <dbReference type="Proteomes" id="UP000660708"/>
    </source>
</evidence>
<sequence length="279" mass="31290">MLKVMLTSTFIASVAAIIAPTVQANTTLFESRDVLTPQQALGRFQWLEKCYPGLLVEVSDNIFDPTTPIPNEEKIANLKKVMLYKNSALRNDAKYLTFGDEDNANPKNWFAGISPTTSCLQIPSDYRISAVMVTPAMPNYCETRSRERDYEHIKSVKFSNLDNTSSNTFYSNYVGDTAKIYADKSYQLTLTPGFSGAETYPETWHVFIDWNQDGDFKDSKEMLFAGVSEQALQVEITPPTGAKKGMTKMRVTMDYLGGSNDACKEVDSGEVEDYLLYVK</sequence>
<feature type="signal peptide" evidence="1">
    <location>
        <begin position="1"/>
        <end position="24"/>
    </location>
</feature>
<keyword evidence="1" id="KW-0732">Signal</keyword>
<feature type="chain" id="PRO_5034458253" description="GEVED domain-containing protein" evidence="1">
    <location>
        <begin position="25"/>
        <end position="279"/>
    </location>
</feature>
<dbReference type="Proteomes" id="UP000660708">
    <property type="component" value="Unassembled WGS sequence"/>
</dbReference>
<evidence type="ECO:0000259" key="2">
    <source>
        <dbReference type="Pfam" id="PF20009"/>
    </source>
</evidence>
<evidence type="ECO:0000313" key="3">
    <source>
        <dbReference type="EMBL" id="MBE0348350.1"/>
    </source>
</evidence>
<feature type="domain" description="GEVED" evidence="2">
    <location>
        <begin position="204"/>
        <end position="276"/>
    </location>
</feature>
<dbReference type="AlphaFoldDB" id="A0A8I0MYN6"/>
<accession>A0A8I0MYN6</accession>
<comment type="caution">
    <text evidence="3">The sequence shown here is derived from an EMBL/GenBank/DDBJ whole genome shotgun (WGS) entry which is preliminary data.</text>
</comment>